<dbReference type="CDD" id="cd20379">
    <property type="entry name" value="Tudor_dTUD-like"/>
    <property type="match status" value="2"/>
</dbReference>
<keyword evidence="9" id="KW-1185">Reference proteome</keyword>
<proteinExistence type="predicted"/>
<dbReference type="PANTHER" id="PTHR22948">
    <property type="entry name" value="TUDOR DOMAIN CONTAINING PROTEIN"/>
    <property type="match status" value="1"/>
</dbReference>
<keyword evidence="4" id="KW-0744">Spermatogenesis</keyword>
<feature type="region of interest" description="Disordered" evidence="5">
    <location>
        <begin position="128"/>
        <end position="158"/>
    </location>
</feature>
<feature type="domain" description="HTH OST-type" evidence="7">
    <location>
        <begin position="45"/>
        <end position="116"/>
    </location>
</feature>
<reference evidence="9" key="1">
    <citation type="submission" date="2023-01" db="EMBL/GenBank/DDBJ databases">
        <title>Key to firefly adult light organ development and bioluminescence: homeobox transcription factors regulate luciferase expression and transportation to peroxisome.</title>
        <authorList>
            <person name="Fu X."/>
        </authorList>
    </citation>
    <scope>NUCLEOTIDE SEQUENCE [LARGE SCALE GENOMIC DNA]</scope>
</reference>
<dbReference type="InterPro" id="IPR002999">
    <property type="entry name" value="Tudor"/>
</dbReference>
<accession>A0AAN7S8J6</accession>
<dbReference type="GO" id="GO:0030719">
    <property type="term" value="P:P granule organization"/>
    <property type="evidence" value="ECO:0007669"/>
    <property type="project" value="TreeGrafter"/>
</dbReference>
<dbReference type="Gene3D" id="3.30.420.610">
    <property type="entry name" value="LOTUS domain-like"/>
    <property type="match status" value="2"/>
</dbReference>
<dbReference type="GO" id="GO:0034587">
    <property type="term" value="P:piRNA processing"/>
    <property type="evidence" value="ECO:0007669"/>
    <property type="project" value="TreeGrafter"/>
</dbReference>
<evidence type="ECO:0008006" key="10">
    <source>
        <dbReference type="Google" id="ProtNLM"/>
    </source>
</evidence>
<evidence type="ECO:0000259" key="6">
    <source>
        <dbReference type="PROSITE" id="PS50304"/>
    </source>
</evidence>
<dbReference type="Pfam" id="PF12872">
    <property type="entry name" value="OST-HTH"/>
    <property type="match status" value="1"/>
</dbReference>
<dbReference type="CDD" id="cd09972">
    <property type="entry name" value="LOTUS_TDRD_OSKAR"/>
    <property type="match status" value="1"/>
</dbReference>
<keyword evidence="3" id="KW-0677">Repeat</keyword>
<dbReference type="PROSITE" id="PS50304">
    <property type="entry name" value="TUDOR"/>
    <property type="match status" value="2"/>
</dbReference>
<dbReference type="InterPro" id="IPR025605">
    <property type="entry name" value="OST-HTH/LOTUS_dom"/>
</dbReference>
<feature type="domain" description="Tudor" evidence="6">
    <location>
        <begin position="666"/>
        <end position="727"/>
    </location>
</feature>
<gene>
    <name evidence="8" type="ORF">RN001_010367</name>
</gene>
<dbReference type="PROSITE" id="PS51644">
    <property type="entry name" value="HTH_OST"/>
    <property type="match status" value="1"/>
</dbReference>
<dbReference type="SUPFAM" id="SSF63748">
    <property type="entry name" value="Tudor/PWWP/MBT"/>
    <property type="match status" value="5"/>
</dbReference>
<dbReference type="Gene3D" id="2.30.30.140">
    <property type="match status" value="5"/>
</dbReference>
<dbReference type="InterPro" id="IPR050621">
    <property type="entry name" value="Tudor_domain_containing"/>
</dbReference>
<evidence type="ECO:0000313" key="8">
    <source>
        <dbReference type="EMBL" id="KAK4877861.1"/>
    </source>
</evidence>
<sequence>MQYEDGETQKVLGKRKDYQMNVVRKNAKKFKENLQNFAIMDKESLREEVISQIRACLVSTKGKCDLRQIKNDYYMLMGCDIPYIQLGYKNLEQFVCSISSLTTTRLNGQLYVDAKVTEKSSHISKFVDKQKTSKKKRPQMFTKKNSTIPPRWRPKNNNNWKKSFETSPRLAAVAHTQVVSSRKSPEKKVSLQLDLRTFTKEDTNSLTKQAKLRLSQKIPDLPLEDLSLVDVDCFIPQNKFIRTGNNLADLAAYVLQNNLGKPIIKTTTKKNHKSAPTYYCKIQVDDFTCTTYPLDIHDDESAKQIAAKMALDGLEEQRPKKQNSLLISDDADILYRIPRMVQEHQYGVWNREIEKNYLKEYNEQLPMNWLEIVDSLPHIAVIQIHNQFVLNYCDPQMKNNVNDLVATNVSVLPNTLKFNDDDMLVAEITCIASAGEVWCCQRDTAESQAFCNMVQELEQYYNTSSINEKAKTIQIGGHYVALYEQMWCRVRVFEVDGDNIHCFCIDFGDEWIVQKNFLFNLNKKFANEQAQAFVCRLAGVEELYEVSKTSERLQTFLGKVVAVQPDANSDDSETDRNDPVISVVLYDLETGAPINEQIITLMSIEMALPSLTINTPTEVHVTHALDNGEVYVQIRSKGFDYLMSLIEKAGSNIVSNKSNVLPVLVSKTNSTGMFFIQSKDNLWYRVQILDWSPFNEKLAQIFYIDTGKSEVINIKDTLFYSLDEISDVISKFPPQGYLVRVSLKTVPGDFVNQIENLMPSDTAVLVKSLRVDDDYVSVVEFFKRSESDNILFSMNMLISADNTQNGSGDGNNNHNCKTQSKKLQKLMSLNHFEDVSKNVPSTGSLTCPTLPELGNYFDVKIPCAVHPYNFFKNNVNDLVATNVSVLPNTLKFNDDDMLVAEITCIASAGEVWCCQRDTAESQAFCNMVQELEQYYNTSSINEKAKTIQIGGHYVALYEQMWCRVRVFEVDGDNIHCFCIDFGDEWIVQKNFLFNLNKKFANEQAQAFVCRLAGVEELYEVSKTSERLQTFLGKVVAVQPDANSDDSETDRNDPAISVVLYDLETGAPINEQIITLMSIEMALPSLTINTPTEVHVTHALDNGEVYVQIRSKGFDYLMSLIEKAGSNIVSNKSNVLPVLVSKTNSTGMFFIQSKDNLWYRVQILDWSPFSEKLAQILYIDTGKSEVINIKDTLFYSLDEISDVISKFPPQGYLVRVSLKTVPGDFVNQIENLMPSDTAVLVKSLRVDDDYVSVVEFFKRSESDNILFSVNMLISADNTQNGSGDGNNNHNCKTQSKKLQKLMSLNHFEDVSKNVPSTGSLTCPTLPELGNYFDVKIPCAVHPYNFFVQPYESQSRLNKLMVMLQERYKDVQYSPIQITDICPGKIYASRHKDGKWYRTSVIKVIHSGSISVFYCDFGYYGNLSVHDLVPLDDDFMDLPYQAIKAKLADVQPKNSNWSMDDCEYFTNLVCKKPFVSILKGIEKDVLYRSDTILLLKLIDTSTSTDVHIDQLLIDRGIAISYPQ</sequence>
<dbReference type="EMBL" id="JARPUR010000004">
    <property type="protein sequence ID" value="KAK4877861.1"/>
    <property type="molecule type" value="Genomic_DNA"/>
</dbReference>
<dbReference type="Proteomes" id="UP001353858">
    <property type="component" value="Unassembled WGS sequence"/>
</dbReference>
<keyword evidence="4" id="KW-0221">Differentiation</keyword>
<evidence type="ECO:0000256" key="2">
    <source>
        <dbReference type="ARBA" id="ARBA00022490"/>
    </source>
</evidence>
<organism evidence="8 9">
    <name type="scientific">Aquatica leii</name>
    <dbReference type="NCBI Taxonomy" id="1421715"/>
    <lineage>
        <taxon>Eukaryota</taxon>
        <taxon>Metazoa</taxon>
        <taxon>Ecdysozoa</taxon>
        <taxon>Arthropoda</taxon>
        <taxon>Hexapoda</taxon>
        <taxon>Insecta</taxon>
        <taxon>Pterygota</taxon>
        <taxon>Neoptera</taxon>
        <taxon>Endopterygota</taxon>
        <taxon>Coleoptera</taxon>
        <taxon>Polyphaga</taxon>
        <taxon>Elateriformia</taxon>
        <taxon>Elateroidea</taxon>
        <taxon>Lampyridae</taxon>
        <taxon>Luciolinae</taxon>
        <taxon>Aquatica</taxon>
    </lineage>
</organism>
<dbReference type="SMART" id="SM00333">
    <property type="entry name" value="TUDOR"/>
    <property type="match status" value="5"/>
</dbReference>
<dbReference type="PANTHER" id="PTHR22948:SF76">
    <property type="entry name" value="FI20010P1-RELATED"/>
    <property type="match status" value="1"/>
</dbReference>
<evidence type="ECO:0000256" key="5">
    <source>
        <dbReference type="SAM" id="MobiDB-lite"/>
    </source>
</evidence>
<evidence type="ECO:0000259" key="7">
    <source>
        <dbReference type="PROSITE" id="PS51644"/>
    </source>
</evidence>
<dbReference type="GO" id="GO:0007283">
    <property type="term" value="P:spermatogenesis"/>
    <property type="evidence" value="ECO:0007669"/>
    <property type="project" value="UniProtKB-KW"/>
</dbReference>
<evidence type="ECO:0000256" key="3">
    <source>
        <dbReference type="ARBA" id="ARBA00022737"/>
    </source>
</evidence>
<comment type="subcellular location">
    <subcellularLocation>
        <location evidence="1">Cytoplasm</location>
    </subcellularLocation>
</comment>
<evidence type="ECO:0000256" key="4">
    <source>
        <dbReference type="ARBA" id="ARBA00022871"/>
    </source>
</evidence>
<dbReference type="Pfam" id="PF00567">
    <property type="entry name" value="TUDOR"/>
    <property type="match status" value="5"/>
</dbReference>
<dbReference type="Gene3D" id="2.40.50.90">
    <property type="match status" value="3"/>
</dbReference>
<protein>
    <recommendedName>
        <fullName evidence="10">Tudor domain-containing protein 7</fullName>
    </recommendedName>
</protein>
<feature type="domain" description="Tudor" evidence="6">
    <location>
        <begin position="1373"/>
        <end position="1436"/>
    </location>
</feature>
<dbReference type="InterPro" id="IPR041966">
    <property type="entry name" value="LOTUS-like"/>
</dbReference>
<dbReference type="InterPro" id="IPR035437">
    <property type="entry name" value="SNase_OB-fold_sf"/>
</dbReference>
<evidence type="ECO:0000313" key="9">
    <source>
        <dbReference type="Proteomes" id="UP001353858"/>
    </source>
</evidence>
<keyword evidence="2" id="KW-0963">Cytoplasm</keyword>
<comment type="caution">
    <text evidence="8">The sequence shown here is derived from an EMBL/GenBank/DDBJ whole genome shotgun (WGS) entry which is preliminary data.</text>
</comment>
<evidence type="ECO:0000256" key="1">
    <source>
        <dbReference type="ARBA" id="ARBA00004496"/>
    </source>
</evidence>
<dbReference type="CDD" id="cd00048">
    <property type="entry name" value="DSRM_SF"/>
    <property type="match status" value="1"/>
</dbReference>
<dbReference type="GO" id="GO:0043186">
    <property type="term" value="C:P granule"/>
    <property type="evidence" value="ECO:0007669"/>
    <property type="project" value="TreeGrafter"/>
</dbReference>
<name>A0AAN7S8J6_9COLE</name>